<gene>
    <name evidence="8" type="ORF">SCLCIDRAFT_113398</name>
</gene>
<keyword evidence="4" id="KW-0862">Zinc</keyword>
<feature type="compositionally biased region" description="Basic and acidic residues" evidence="6">
    <location>
        <begin position="104"/>
        <end position="114"/>
    </location>
</feature>
<dbReference type="GO" id="GO:0000978">
    <property type="term" value="F:RNA polymerase II cis-regulatory region sequence-specific DNA binding"/>
    <property type="evidence" value="ECO:0007669"/>
    <property type="project" value="TreeGrafter"/>
</dbReference>
<keyword evidence="3 5" id="KW-0863">Zinc-finger</keyword>
<evidence type="ECO:0000256" key="2">
    <source>
        <dbReference type="ARBA" id="ARBA00022737"/>
    </source>
</evidence>
<organism evidence="8 9">
    <name type="scientific">Scleroderma citrinum Foug A</name>
    <dbReference type="NCBI Taxonomy" id="1036808"/>
    <lineage>
        <taxon>Eukaryota</taxon>
        <taxon>Fungi</taxon>
        <taxon>Dikarya</taxon>
        <taxon>Basidiomycota</taxon>
        <taxon>Agaricomycotina</taxon>
        <taxon>Agaricomycetes</taxon>
        <taxon>Agaricomycetidae</taxon>
        <taxon>Boletales</taxon>
        <taxon>Sclerodermatineae</taxon>
        <taxon>Sclerodermataceae</taxon>
        <taxon>Scleroderma</taxon>
    </lineage>
</organism>
<dbReference type="GO" id="GO:0031519">
    <property type="term" value="C:PcG protein complex"/>
    <property type="evidence" value="ECO:0007669"/>
    <property type="project" value="TreeGrafter"/>
</dbReference>
<dbReference type="InterPro" id="IPR013087">
    <property type="entry name" value="Znf_C2H2_type"/>
</dbReference>
<dbReference type="GO" id="GO:0000785">
    <property type="term" value="C:chromatin"/>
    <property type="evidence" value="ECO:0007669"/>
    <property type="project" value="TreeGrafter"/>
</dbReference>
<dbReference type="GO" id="GO:0005667">
    <property type="term" value="C:transcription regulator complex"/>
    <property type="evidence" value="ECO:0007669"/>
    <property type="project" value="TreeGrafter"/>
</dbReference>
<evidence type="ECO:0000256" key="5">
    <source>
        <dbReference type="PROSITE-ProRule" id="PRU00042"/>
    </source>
</evidence>
<feature type="compositionally biased region" description="Basic and acidic residues" evidence="6">
    <location>
        <begin position="1"/>
        <end position="17"/>
    </location>
</feature>
<evidence type="ECO:0000313" key="8">
    <source>
        <dbReference type="EMBL" id="KIM65275.1"/>
    </source>
</evidence>
<dbReference type="HOGENOM" id="CLU_030423_0_0_1"/>
<dbReference type="PROSITE" id="PS00028">
    <property type="entry name" value="ZINC_FINGER_C2H2_1"/>
    <property type="match status" value="4"/>
</dbReference>
<evidence type="ECO:0000256" key="3">
    <source>
        <dbReference type="ARBA" id="ARBA00022771"/>
    </source>
</evidence>
<feature type="region of interest" description="Disordered" evidence="6">
    <location>
        <begin position="220"/>
        <end position="256"/>
    </location>
</feature>
<feature type="domain" description="C2H2-type" evidence="7">
    <location>
        <begin position="385"/>
        <end position="414"/>
    </location>
</feature>
<keyword evidence="2" id="KW-0677">Repeat</keyword>
<feature type="domain" description="C2H2-type" evidence="7">
    <location>
        <begin position="445"/>
        <end position="469"/>
    </location>
</feature>
<evidence type="ECO:0000256" key="6">
    <source>
        <dbReference type="SAM" id="MobiDB-lite"/>
    </source>
</evidence>
<dbReference type="GO" id="GO:0000981">
    <property type="term" value="F:DNA-binding transcription factor activity, RNA polymerase II-specific"/>
    <property type="evidence" value="ECO:0007669"/>
    <property type="project" value="UniProtKB-ARBA"/>
</dbReference>
<accession>A0A0C3DXJ2</accession>
<evidence type="ECO:0000313" key="9">
    <source>
        <dbReference type="Proteomes" id="UP000053989"/>
    </source>
</evidence>
<feature type="domain" description="C2H2-type" evidence="7">
    <location>
        <begin position="355"/>
        <end position="384"/>
    </location>
</feature>
<dbReference type="SMART" id="SM00355">
    <property type="entry name" value="ZnF_C2H2"/>
    <property type="match status" value="4"/>
</dbReference>
<feature type="compositionally biased region" description="Basic and acidic residues" evidence="6">
    <location>
        <begin position="338"/>
        <end position="352"/>
    </location>
</feature>
<dbReference type="FunFam" id="3.30.160.60:FF:000072">
    <property type="entry name" value="zinc finger protein 143 isoform X1"/>
    <property type="match status" value="1"/>
</dbReference>
<protein>
    <recommendedName>
        <fullName evidence="7">C2H2-type domain-containing protein</fullName>
    </recommendedName>
</protein>
<dbReference type="EMBL" id="KN822023">
    <property type="protein sequence ID" value="KIM65275.1"/>
    <property type="molecule type" value="Genomic_DNA"/>
</dbReference>
<dbReference type="Pfam" id="PF00096">
    <property type="entry name" value="zf-C2H2"/>
    <property type="match status" value="4"/>
</dbReference>
<name>A0A0C3DXJ2_9AGAM</name>
<dbReference type="PROSITE" id="PS50157">
    <property type="entry name" value="ZINC_FINGER_C2H2_2"/>
    <property type="match status" value="4"/>
</dbReference>
<evidence type="ECO:0000259" key="7">
    <source>
        <dbReference type="PROSITE" id="PS50157"/>
    </source>
</evidence>
<feature type="compositionally biased region" description="Acidic residues" evidence="6">
    <location>
        <begin position="18"/>
        <end position="32"/>
    </location>
</feature>
<dbReference type="SUPFAM" id="SSF57667">
    <property type="entry name" value="beta-beta-alpha zinc fingers"/>
    <property type="match status" value="2"/>
</dbReference>
<proteinExistence type="predicted"/>
<dbReference type="PANTHER" id="PTHR14003:SF20">
    <property type="entry name" value="FINGER DOMAIN PROTEIN, PUTATIVE (AFU_ORTHOLOGUE AFUA_4G10380)-RELATED"/>
    <property type="match status" value="1"/>
</dbReference>
<feature type="compositionally biased region" description="Basic and acidic residues" evidence="6">
    <location>
        <begin position="220"/>
        <end position="234"/>
    </location>
</feature>
<reference evidence="8 9" key="1">
    <citation type="submission" date="2014-04" db="EMBL/GenBank/DDBJ databases">
        <authorList>
            <consortium name="DOE Joint Genome Institute"/>
            <person name="Kuo A."/>
            <person name="Kohler A."/>
            <person name="Nagy L.G."/>
            <person name="Floudas D."/>
            <person name="Copeland A."/>
            <person name="Barry K.W."/>
            <person name="Cichocki N."/>
            <person name="Veneault-Fourrey C."/>
            <person name="LaButti K."/>
            <person name="Lindquist E.A."/>
            <person name="Lipzen A."/>
            <person name="Lundell T."/>
            <person name="Morin E."/>
            <person name="Murat C."/>
            <person name="Sun H."/>
            <person name="Tunlid A."/>
            <person name="Henrissat B."/>
            <person name="Grigoriev I.V."/>
            <person name="Hibbett D.S."/>
            <person name="Martin F."/>
            <person name="Nordberg H.P."/>
            <person name="Cantor M.N."/>
            <person name="Hua S.X."/>
        </authorList>
    </citation>
    <scope>NUCLEOTIDE SEQUENCE [LARGE SCALE GENOMIC DNA]</scope>
    <source>
        <strain evidence="8 9">Foug A</strain>
    </source>
</reference>
<dbReference type="InterPro" id="IPR036236">
    <property type="entry name" value="Znf_C2H2_sf"/>
</dbReference>
<feature type="region of interest" description="Disordered" evidence="6">
    <location>
        <begin position="99"/>
        <end position="135"/>
    </location>
</feature>
<dbReference type="PANTHER" id="PTHR14003">
    <property type="entry name" value="TRANSCRIPTIONAL REPRESSOR PROTEIN YY"/>
    <property type="match status" value="1"/>
</dbReference>
<dbReference type="FunFam" id="3.30.160.60:FF:000125">
    <property type="entry name" value="Putative zinc finger protein 143"/>
    <property type="match status" value="1"/>
</dbReference>
<evidence type="ECO:0000256" key="4">
    <source>
        <dbReference type="ARBA" id="ARBA00022833"/>
    </source>
</evidence>
<keyword evidence="1" id="KW-0479">Metal-binding</keyword>
<feature type="region of interest" description="Disordered" evidence="6">
    <location>
        <begin position="548"/>
        <end position="620"/>
    </location>
</feature>
<dbReference type="GO" id="GO:0008270">
    <property type="term" value="F:zinc ion binding"/>
    <property type="evidence" value="ECO:0007669"/>
    <property type="project" value="UniProtKB-KW"/>
</dbReference>
<dbReference type="Proteomes" id="UP000053989">
    <property type="component" value="Unassembled WGS sequence"/>
</dbReference>
<evidence type="ECO:0000256" key="1">
    <source>
        <dbReference type="ARBA" id="ARBA00022723"/>
    </source>
</evidence>
<dbReference type="STRING" id="1036808.A0A0C3DXJ2"/>
<feature type="region of interest" description="Disordered" evidence="6">
    <location>
        <begin position="1"/>
        <end position="62"/>
    </location>
</feature>
<dbReference type="InParanoid" id="A0A0C3DXJ2"/>
<reference evidence="9" key="2">
    <citation type="submission" date="2015-01" db="EMBL/GenBank/DDBJ databases">
        <title>Evolutionary Origins and Diversification of the Mycorrhizal Mutualists.</title>
        <authorList>
            <consortium name="DOE Joint Genome Institute"/>
            <consortium name="Mycorrhizal Genomics Consortium"/>
            <person name="Kohler A."/>
            <person name="Kuo A."/>
            <person name="Nagy L.G."/>
            <person name="Floudas D."/>
            <person name="Copeland A."/>
            <person name="Barry K.W."/>
            <person name="Cichocki N."/>
            <person name="Veneault-Fourrey C."/>
            <person name="LaButti K."/>
            <person name="Lindquist E.A."/>
            <person name="Lipzen A."/>
            <person name="Lundell T."/>
            <person name="Morin E."/>
            <person name="Murat C."/>
            <person name="Riley R."/>
            <person name="Ohm R."/>
            <person name="Sun H."/>
            <person name="Tunlid A."/>
            <person name="Henrissat B."/>
            <person name="Grigoriev I.V."/>
            <person name="Hibbett D.S."/>
            <person name="Martin F."/>
        </authorList>
    </citation>
    <scope>NUCLEOTIDE SEQUENCE [LARGE SCALE GENOMIC DNA]</scope>
    <source>
        <strain evidence="9">Foug A</strain>
    </source>
</reference>
<dbReference type="Gene3D" id="3.30.160.60">
    <property type="entry name" value="Classic Zinc Finger"/>
    <property type="match status" value="4"/>
</dbReference>
<dbReference type="FunFam" id="3.30.160.60:FF:002343">
    <property type="entry name" value="Zinc finger protein 33A"/>
    <property type="match status" value="1"/>
</dbReference>
<feature type="domain" description="C2H2-type" evidence="7">
    <location>
        <begin position="415"/>
        <end position="444"/>
    </location>
</feature>
<sequence>MEHEPVLDFSEVVHDDSLDSDDDLIHDEDTLDAPDAPLPSSAFAGTSHSPHSPPHQLLTSSPVSDQFSVEMLEREIATLLHQNASAASAALLTAAAQQRQAHALTDHHGEHSERGQAPAQDTGHDGDHDVDGSGLPDLTLNISGIAAMLQAAHAHATSSGRHSEVSKDYGIDMENEQRSTRNAPAFHSLTAGENEGYMADSPRDSGAEDLDLLYSAANAGEHDGHASEPDDRLSPTHRTHTDCSSPDPHSAAPGEFNDISDILHHLSSHFEAESGADPPPGRLAQSTSPISRSYDRASPPCSPTRVSQPPSSPVRAAVQPVASTSSPSRKEGKRLKKKDQQTEGEKEKEKSPNIHTCQDPQCHKSFTRRSDLARHTRIHTGERPFICGYTGCGKTFIQRSALHVHQRVHTGEKPHSCEYSGCNKTFGDSSSLARHRRTHTGKRPYKCEDPECEKTFTRRTTLTQHMRTHDPSWGPEPNMKYHLKAKKQKISGVDDPELEESVRTLSALFSQAGNANRSGEDGGSHEALEARVASISAEIAAAIAQATSRALDADDEELEEEDGEGDGWRSGHESILPKTSGIRGESGNLEDDDDSDTFPIPLRTRKGKEAVSVVGTKRKR</sequence>
<dbReference type="OrthoDB" id="654211at2759"/>
<keyword evidence="9" id="KW-1185">Reference proteome</keyword>
<dbReference type="AlphaFoldDB" id="A0A0C3DXJ2"/>
<feature type="compositionally biased region" description="Basic and acidic residues" evidence="6">
    <location>
        <begin position="122"/>
        <end position="131"/>
    </location>
</feature>
<dbReference type="FunFam" id="3.30.160.60:FF:000690">
    <property type="entry name" value="Zinc finger protein 354C"/>
    <property type="match status" value="1"/>
</dbReference>
<feature type="region of interest" description="Disordered" evidence="6">
    <location>
        <begin position="271"/>
        <end position="362"/>
    </location>
</feature>
<feature type="compositionally biased region" description="Acidic residues" evidence="6">
    <location>
        <begin position="553"/>
        <end position="565"/>
    </location>
</feature>